<dbReference type="InterPro" id="IPR036291">
    <property type="entry name" value="NAD(P)-bd_dom_sf"/>
</dbReference>
<dbReference type="OrthoDB" id="9805416at2"/>
<dbReference type="Pfam" id="PF02826">
    <property type="entry name" value="2-Hacid_dh_C"/>
    <property type="match status" value="1"/>
</dbReference>
<evidence type="ECO:0000313" key="4">
    <source>
        <dbReference type="EMBL" id="QGQ95576.1"/>
    </source>
</evidence>
<accession>A0A6B8RJK1</accession>
<dbReference type="KEGG" id="ppsc:EHS13_12130"/>
<dbReference type="EMBL" id="CP034235">
    <property type="protein sequence ID" value="QGQ95576.1"/>
    <property type="molecule type" value="Genomic_DNA"/>
</dbReference>
<evidence type="ECO:0000256" key="2">
    <source>
        <dbReference type="ARBA" id="ARBA00023027"/>
    </source>
</evidence>
<dbReference type="Gene3D" id="3.40.50.720">
    <property type="entry name" value="NAD(P)-binding Rossmann-like Domain"/>
    <property type="match status" value="2"/>
</dbReference>
<dbReference type="SUPFAM" id="SSF52283">
    <property type="entry name" value="Formate/glycerate dehydrogenase catalytic domain-like"/>
    <property type="match status" value="1"/>
</dbReference>
<reference evidence="5" key="1">
    <citation type="submission" date="2018-11" db="EMBL/GenBank/DDBJ databases">
        <title>Complete genome sequence of Paenibacillus sp. ML311-T8.</title>
        <authorList>
            <person name="Nam Y.-D."/>
            <person name="Kang J."/>
            <person name="Chung W.-H."/>
            <person name="Park Y.S."/>
        </authorList>
    </citation>
    <scope>NUCLEOTIDE SEQUENCE [LARGE SCALE GENOMIC DNA]</scope>
    <source>
        <strain evidence="5">ML311-T8</strain>
    </source>
</reference>
<dbReference type="Proteomes" id="UP000426246">
    <property type="component" value="Chromosome"/>
</dbReference>
<dbReference type="PANTHER" id="PTHR43333:SF1">
    <property type="entry name" value="D-ISOMER SPECIFIC 2-HYDROXYACID DEHYDROGENASE NAD-BINDING DOMAIN-CONTAINING PROTEIN"/>
    <property type="match status" value="1"/>
</dbReference>
<proteinExistence type="predicted"/>
<dbReference type="AlphaFoldDB" id="A0A6B8RJK1"/>
<feature type="domain" description="D-isomer specific 2-hydroxyacid dehydrogenase NAD-binding" evidence="3">
    <location>
        <begin position="105"/>
        <end position="295"/>
    </location>
</feature>
<gene>
    <name evidence="4" type="ORF">EHS13_12130</name>
</gene>
<sequence length="336" mass="38018">MLNILIDMPIVEERLEQLHNIPGVNVEIIPFRETSEPLPATASKNFDIIFCTFPPINLHDCPSIRLIQISSVGYNQLVQIGLAEQGVKACNGQGIFDVPIAEWNMGMIFQLARNMRGMYRNQEQKVWDRSALFQTEIRGSKLGIWGYGGIGRETTRLAKAMGMHVQVLVRDAIKPREQIYCVPGVGDPEGILPDLVFTEDQETEFLQDLDFLILAVPLTNHTEGMIGERQLRALPPTAYILNPSRGPIIQEAALLRALREQWIAGAALDTHYYYPMPPEHPLWEFPNVIMTPHISGSSQSTHFLERIWSIFIENVKRLANNEPLLNELSSRQLQGE</sequence>
<dbReference type="GO" id="GO:0016491">
    <property type="term" value="F:oxidoreductase activity"/>
    <property type="evidence" value="ECO:0007669"/>
    <property type="project" value="UniProtKB-KW"/>
</dbReference>
<dbReference type="PANTHER" id="PTHR43333">
    <property type="entry name" value="2-HACID_DH_C DOMAIN-CONTAINING PROTEIN"/>
    <property type="match status" value="1"/>
</dbReference>
<evidence type="ECO:0000256" key="1">
    <source>
        <dbReference type="ARBA" id="ARBA00023002"/>
    </source>
</evidence>
<dbReference type="CDD" id="cd05300">
    <property type="entry name" value="2-Hacid_dh_1"/>
    <property type="match status" value="1"/>
</dbReference>
<name>A0A6B8RJK1_9BACL</name>
<keyword evidence="1" id="KW-0560">Oxidoreductase</keyword>
<protein>
    <submittedName>
        <fullName evidence="4">D-2-hydroxyacid dehydrogenase</fullName>
    </submittedName>
</protein>
<keyword evidence="5" id="KW-1185">Reference proteome</keyword>
<keyword evidence="2" id="KW-0520">NAD</keyword>
<dbReference type="SUPFAM" id="SSF51735">
    <property type="entry name" value="NAD(P)-binding Rossmann-fold domains"/>
    <property type="match status" value="1"/>
</dbReference>
<organism evidence="4 5">
    <name type="scientific">Paenibacillus psychroresistens</name>
    <dbReference type="NCBI Taxonomy" id="1778678"/>
    <lineage>
        <taxon>Bacteria</taxon>
        <taxon>Bacillati</taxon>
        <taxon>Bacillota</taxon>
        <taxon>Bacilli</taxon>
        <taxon>Bacillales</taxon>
        <taxon>Paenibacillaceae</taxon>
        <taxon>Paenibacillus</taxon>
    </lineage>
</organism>
<evidence type="ECO:0000259" key="3">
    <source>
        <dbReference type="Pfam" id="PF02826"/>
    </source>
</evidence>
<dbReference type="RefSeq" id="WP_155700612.1">
    <property type="nucleotide sequence ID" value="NZ_CP034235.1"/>
</dbReference>
<evidence type="ECO:0000313" key="5">
    <source>
        <dbReference type="Proteomes" id="UP000426246"/>
    </source>
</evidence>
<dbReference type="GO" id="GO:0051287">
    <property type="term" value="F:NAD binding"/>
    <property type="evidence" value="ECO:0007669"/>
    <property type="project" value="InterPro"/>
</dbReference>
<dbReference type="InterPro" id="IPR006140">
    <property type="entry name" value="D-isomer_DH_NAD-bd"/>
</dbReference>